<organism evidence="1">
    <name type="scientific">Anguilla anguilla</name>
    <name type="common">European freshwater eel</name>
    <name type="synonym">Muraena anguilla</name>
    <dbReference type="NCBI Taxonomy" id="7936"/>
    <lineage>
        <taxon>Eukaryota</taxon>
        <taxon>Metazoa</taxon>
        <taxon>Chordata</taxon>
        <taxon>Craniata</taxon>
        <taxon>Vertebrata</taxon>
        <taxon>Euteleostomi</taxon>
        <taxon>Actinopterygii</taxon>
        <taxon>Neopterygii</taxon>
        <taxon>Teleostei</taxon>
        <taxon>Anguilliformes</taxon>
        <taxon>Anguillidae</taxon>
        <taxon>Anguilla</taxon>
    </lineage>
</organism>
<proteinExistence type="predicted"/>
<reference evidence="1" key="1">
    <citation type="submission" date="2014-11" db="EMBL/GenBank/DDBJ databases">
        <authorList>
            <person name="Amaro Gonzalez C."/>
        </authorList>
    </citation>
    <scope>NUCLEOTIDE SEQUENCE</scope>
</reference>
<protein>
    <submittedName>
        <fullName evidence="1">Uncharacterized protein</fullName>
    </submittedName>
</protein>
<dbReference type="EMBL" id="GBXM01009632">
    <property type="protein sequence ID" value="JAH98945.1"/>
    <property type="molecule type" value="Transcribed_RNA"/>
</dbReference>
<sequence length="50" mass="5753">MQCFNNHLVVCETATIFNREHNLQFTKHDRMIIRQCFGASMAPNLNVGNS</sequence>
<name>A0A0E9XAT3_ANGAN</name>
<accession>A0A0E9XAT3</accession>
<dbReference type="AlphaFoldDB" id="A0A0E9XAT3"/>
<evidence type="ECO:0000313" key="1">
    <source>
        <dbReference type="EMBL" id="JAH98945.1"/>
    </source>
</evidence>
<reference evidence="1" key="2">
    <citation type="journal article" date="2015" name="Fish Shellfish Immunol.">
        <title>Early steps in the European eel (Anguilla anguilla)-Vibrio vulnificus interaction in the gills: Role of the RtxA13 toxin.</title>
        <authorList>
            <person name="Callol A."/>
            <person name="Pajuelo D."/>
            <person name="Ebbesson L."/>
            <person name="Teles M."/>
            <person name="MacKenzie S."/>
            <person name="Amaro C."/>
        </authorList>
    </citation>
    <scope>NUCLEOTIDE SEQUENCE</scope>
</reference>